<dbReference type="AlphaFoldDB" id="A0A1C6V4E2"/>
<name>A0A1C6V4E2_9ACTN</name>
<reference evidence="2 3" key="1">
    <citation type="submission" date="2016-06" db="EMBL/GenBank/DDBJ databases">
        <authorList>
            <person name="Kjaerup R.B."/>
            <person name="Dalgaard T.S."/>
            <person name="Juul-Madsen H.R."/>
        </authorList>
    </citation>
    <scope>NUCLEOTIDE SEQUENCE [LARGE SCALE GENOMIC DNA]</scope>
    <source>
        <strain evidence="2 3">DSM 45577</strain>
    </source>
</reference>
<sequence>MVICLLSRVLRRCPPRANPHHHDRAKSCTLVPSHGAGDIRGRTHYGPP</sequence>
<accession>A0A1C6V4E2</accession>
<proteinExistence type="predicted"/>
<evidence type="ECO:0000313" key="2">
    <source>
        <dbReference type="EMBL" id="SCL61007.1"/>
    </source>
</evidence>
<feature type="compositionally biased region" description="Basic residues" evidence="1">
    <location>
        <begin position="15"/>
        <end position="24"/>
    </location>
</feature>
<dbReference type="STRING" id="683228.GA0070617_4541"/>
<dbReference type="EMBL" id="FMIA01000002">
    <property type="protein sequence ID" value="SCL61007.1"/>
    <property type="molecule type" value="Genomic_DNA"/>
</dbReference>
<feature type="region of interest" description="Disordered" evidence="1">
    <location>
        <begin position="15"/>
        <end position="48"/>
    </location>
</feature>
<organism evidence="2 3">
    <name type="scientific">Micromonospora yangpuensis</name>
    <dbReference type="NCBI Taxonomy" id="683228"/>
    <lineage>
        <taxon>Bacteria</taxon>
        <taxon>Bacillati</taxon>
        <taxon>Actinomycetota</taxon>
        <taxon>Actinomycetes</taxon>
        <taxon>Micromonosporales</taxon>
        <taxon>Micromonosporaceae</taxon>
        <taxon>Micromonospora</taxon>
    </lineage>
</organism>
<evidence type="ECO:0000313" key="3">
    <source>
        <dbReference type="Proteomes" id="UP000198937"/>
    </source>
</evidence>
<keyword evidence="3" id="KW-1185">Reference proteome</keyword>
<evidence type="ECO:0000256" key="1">
    <source>
        <dbReference type="SAM" id="MobiDB-lite"/>
    </source>
</evidence>
<dbReference type="Proteomes" id="UP000198937">
    <property type="component" value="Unassembled WGS sequence"/>
</dbReference>
<gene>
    <name evidence="2" type="ORF">GA0070617_4541</name>
</gene>
<protein>
    <submittedName>
        <fullName evidence="2">Uncharacterized protein</fullName>
    </submittedName>
</protein>